<dbReference type="AlphaFoldDB" id="R8NBT5"/>
<name>R8NBT5_BACCX</name>
<sequence length="37" mass="4413">MVKEMLNKEHRIDYMEGNSNLIIYIKECLTVKKNLNS</sequence>
<organism evidence="1 2">
    <name type="scientific">Bacillus cereus (strain VD146)</name>
    <dbReference type="NCBI Taxonomy" id="1053236"/>
    <lineage>
        <taxon>Bacteria</taxon>
        <taxon>Bacillati</taxon>
        <taxon>Bacillota</taxon>
        <taxon>Bacilli</taxon>
        <taxon>Bacillales</taxon>
        <taxon>Bacillaceae</taxon>
        <taxon>Bacillus</taxon>
        <taxon>Bacillus cereus group</taxon>
    </lineage>
</organism>
<dbReference type="HOGENOM" id="CLU_218600_0_0_9"/>
<evidence type="ECO:0000313" key="2">
    <source>
        <dbReference type="Proteomes" id="UP000014020"/>
    </source>
</evidence>
<dbReference type="Proteomes" id="UP000014020">
    <property type="component" value="Unassembled WGS sequence"/>
</dbReference>
<protein>
    <submittedName>
        <fullName evidence="1">Uncharacterized protein</fullName>
    </submittedName>
</protein>
<proteinExistence type="predicted"/>
<dbReference type="EMBL" id="AHFE01000034">
    <property type="protein sequence ID" value="EOP43951.1"/>
    <property type="molecule type" value="Genomic_DNA"/>
</dbReference>
<accession>R8NBT5</accession>
<comment type="caution">
    <text evidence="1">The sequence shown here is derived from an EMBL/GenBank/DDBJ whole genome shotgun (WGS) entry which is preliminary data.</text>
</comment>
<dbReference type="PATRIC" id="fig|1053236.3.peg.1351"/>
<gene>
    <name evidence="1" type="ORF">IK1_05661</name>
</gene>
<reference evidence="2" key="1">
    <citation type="submission" date="2012-12" db="EMBL/GenBank/DDBJ databases">
        <title>The genome sequence of Bacillus cereus VD146.</title>
        <authorList>
            <consortium name="The Broad Institute Genome Sequencing Platform"/>
            <consortium name="The Broad Institute Genome Sequencing Center for Infectious Disease"/>
            <person name="Feldgarden M."/>
            <person name="Van der Auwera G.A."/>
            <person name="Mahillon J."/>
            <person name="Duprez V."/>
            <person name="Timmery S."/>
            <person name="Mattelet C."/>
            <person name="Dierick K."/>
            <person name="Sun M."/>
            <person name="Yu Z."/>
            <person name="Zhu L."/>
            <person name="Hu X."/>
            <person name="Shank E.B."/>
            <person name="Swiecicka I."/>
            <person name="Hansen B.M."/>
            <person name="Andrup L."/>
            <person name="Walker B."/>
            <person name="Young S.K."/>
            <person name="Zeng Q."/>
            <person name="Gargeya S."/>
            <person name="Fitzgerald M."/>
            <person name="Haas B."/>
            <person name="Abouelleil A."/>
            <person name="Alvarado L."/>
            <person name="Arachchi H.M."/>
            <person name="Berlin A.M."/>
            <person name="Chapman S.B."/>
            <person name="Dewar J."/>
            <person name="Goldberg J."/>
            <person name="Griggs A."/>
            <person name="Gujja S."/>
            <person name="Hansen M."/>
            <person name="Howarth C."/>
            <person name="Imamovic A."/>
            <person name="Larimer J."/>
            <person name="McCowan C."/>
            <person name="Murphy C."/>
            <person name="Neiman D."/>
            <person name="Pearson M."/>
            <person name="Priest M."/>
            <person name="Roberts A."/>
            <person name="Saif S."/>
            <person name="Shea T."/>
            <person name="Sisk P."/>
            <person name="Sykes S."/>
            <person name="Wortman J."/>
            <person name="Nusbaum C."/>
            <person name="Birren B."/>
        </authorList>
    </citation>
    <scope>NUCLEOTIDE SEQUENCE [LARGE SCALE GENOMIC DNA]</scope>
    <source>
        <strain evidence="2">VD146</strain>
    </source>
</reference>
<evidence type="ECO:0000313" key="1">
    <source>
        <dbReference type="EMBL" id="EOP43951.1"/>
    </source>
</evidence>